<dbReference type="Gene3D" id="1.10.540.10">
    <property type="entry name" value="Acyl-CoA dehydrogenase/oxidase, N-terminal domain"/>
    <property type="match status" value="1"/>
</dbReference>
<keyword evidence="1 4" id="KW-0560">Oxidoreductase</keyword>
<dbReference type="InterPro" id="IPR013786">
    <property type="entry name" value="AcylCoA_DH/ox_N"/>
</dbReference>
<protein>
    <submittedName>
        <fullName evidence="4">Acyl-CoA dehydrogenase, short-chain specific</fullName>
        <ecNumber evidence="4">1.3.8.1</ecNumber>
    </submittedName>
</protein>
<dbReference type="InterPro" id="IPR009100">
    <property type="entry name" value="AcylCoA_DH/oxidase_NM_dom_sf"/>
</dbReference>
<dbReference type="InterPro" id="IPR037069">
    <property type="entry name" value="AcylCoA_DH/ox_N_sf"/>
</dbReference>
<dbReference type="PIRSF" id="PIRSF016578">
    <property type="entry name" value="HsaA"/>
    <property type="match status" value="1"/>
</dbReference>
<dbReference type="PANTHER" id="PTHR43884">
    <property type="entry name" value="ACYL-COA DEHYDROGENASE"/>
    <property type="match status" value="1"/>
</dbReference>
<feature type="domain" description="Acyl-CoA dehydrogenase C-terminal" evidence="3">
    <location>
        <begin position="251"/>
        <end position="373"/>
    </location>
</feature>
<dbReference type="AlphaFoldDB" id="A0A170Q9K2"/>
<gene>
    <name evidence="4" type="ORF">MGWOODY_Clf1497</name>
</gene>
<reference evidence="4" key="1">
    <citation type="submission" date="2015-10" db="EMBL/GenBank/DDBJ databases">
        <authorList>
            <person name="Gilbert D.G."/>
        </authorList>
    </citation>
    <scope>NUCLEOTIDE SEQUENCE</scope>
</reference>
<accession>A0A170Q9K2</accession>
<proteinExistence type="predicted"/>
<dbReference type="InterPro" id="IPR046373">
    <property type="entry name" value="Acyl-CoA_Oxase/DH_mid-dom_sf"/>
</dbReference>
<dbReference type="GO" id="GO:0016937">
    <property type="term" value="F:short-chain fatty acyl-CoA dehydrogenase activity"/>
    <property type="evidence" value="ECO:0007669"/>
    <property type="project" value="UniProtKB-EC"/>
</dbReference>
<name>A0A170Q9K2_9ZZZZ</name>
<dbReference type="InterPro" id="IPR013107">
    <property type="entry name" value="Acyl-CoA_DH_C"/>
</dbReference>
<dbReference type="Pfam" id="PF08028">
    <property type="entry name" value="Acyl-CoA_dh_2"/>
    <property type="match status" value="1"/>
</dbReference>
<dbReference type="SUPFAM" id="SSF47203">
    <property type="entry name" value="Acyl-CoA dehydrogenase C-terminal domain-like"/>
    <property type="match status" value="1"/>
</dbReference>
<dbReference type="InterPro" id="IPR036250">
    <property type="entry name" value="AcylCo_DH-like_C"/>
</dbReference>
<dbReference type="EMBL" id="FAXA01000139">
    <property type="protein sequence ID" value="CUV01787.1"/>
    <property type="molecule type" value="Genomic_DNA"/>
</dbReference>
<dbReference type="PANTHER" id="PTHR43884:SF25">
    <property type="entry name" value="ACYL-COA DEHYDROGENASE YDBM-RELATED"/>
    <property type="match status" value="1"/>
</dbReference>
<dbReference type="SUPFAM" id="SSF56645">
    <property type="entry name" value="Acyl-CoA dehydrogenase NM domain-like"/>
    <property type="match status" value="1"/>
</dbReference>
<evidence type="ECO:0000259" key="2">
    <source>
        <dbReference type="Pfam" id="PF02771"/>
    </source>
</evidence>
<evidence type="ECO:0000256" key="1">
    <source>
        <dbReference type="ARBA" id="ARBA00023002"/>
    </source>
</evidence>
<dbReference type="GO" id="GO:0050660">
    <property type="term" value="F:flavin adenine dinucleotide binding"/>
    <property type="evidence" value="ECO:0007669"/>
    <property type="project" value="InterPro"/>
</dbReference>
<dbReference type="Pfam" id="PF02771">
    <property type="entry name" value="Acyl-CoA_dh_N"/>
    <property type="match status" value="1"/>
</dbReference>
<evidence type="ECO:0000313" key="4">
    <source>
        <dbReference type="EMBL" id="CUV01787.1"/>
    </source>
</evidence>
<dbReference type="EC" id="1.3.8.1" evidence="4"/>
<sequence length="400" mass="43858">MEQLTDSQRKWYDLAASHADDFAQRAAQHDEENTYPFENMEALRASGYTSMPIPADMGGGGASLLEVCIAQNRLAQGDGATALAVNMHFGLPYVMCDLIKAGDDHPRPLLEKIAAEKLMVFAAVTDPQVDSLKGITGLGYTTVKATKTEGGFLINGRKGFGTNSPGGDLFASTAIYDDPNEGEVGLIFILPRDTEGLTCLNDWNTMGMRASQSHSWTLKNVFVAEEGAIRHKPWEWDAFARGLWAWHGGSFGSIYLGIAKAARDFAIEQTKDRSRIPFKYPESYYPGHQFLAAEMDIALNAAWTFQKSIAVKLDGENARDDATLMEAVGMQYFCMKTAQDVVNKAMDMVGGAGLAKGRPLERYYRDVRAGTMHPIGGFDALELIGKHAFGLPFDVEPRFI</sequence>
<dbReference type="Gene3D" id="1.20.140.10">
    <property type="entry name" value="Butyryl-CoA Dehydrogenase, subunit A, domain 3"/>
    <property type="match status" value="1"/>
</dbReference>
<feature type="domain" description="Acyl-CoA dehydrogenase/oxidase N-terminal" evidence="2">
    <location>
        <begin position="6"/>
        <end position="92"/>
    </location>
</feature>
<evidence type="ECO:0000259" key="3">
    <source>
        <dbReference type="Pfam" id="PF08028"/>
    </source>
</evidence>
<dbReference type="Gene3D" id="2.40.110.10">
    <property type="entry name" value="Butyryl-CoA Dehydrogenase, subunit A, domain 2"/>
    <property type="match status" value="1"/>
</dbReference>
<organism evidence="4">
    <name type="scientific">hydrothermal vent metagenome</name>
    <dbReference type="NCBI Taxonomy" id="652676"/>
    <lineage>
        <taxon>unclassified sequences</taxon>
        <taxon>metagenomes</taxon>
        <taxon>ecological metagenomes</taxon>
    </lineage>
</organism>